<proteinExistence type="predicted"/>
<protein>
    <submittedName>
        <fullName evidence="2">Helix-turn-helix domain-containing protein</fullName>
    </submittedName>
</protein>
<dbReference type="Proteomes" id="UP001631993">
    <property type="component" value="Unassembled WGS sequence"/>
</dbReference>
<evidence type="ECO:0000313" key="3">
    <source>
        <dbReference type="Proteomes" id="UP001631993"/>
    </source>
</evidence>
<keyword evidence="3" id="KW-1185">Reference proteome</keyword>
<name>A0ABW9IZ89_STRGJ</name>
<evidence type="ECO:0000313" key="2">
    <source>
        <dbReference type="EMBL" id="MFM9653748.1"/>
    </source>
</evidence>
<feature type="domain" description="Resolvase HTH" evidence="1">
    <location>
        <begin position="14"/>
        <end position="38"/>
    </location>
</feature>
<comment type="caution">
    <text evidence="2">The sequence shown here is derived from an EMBL/GenBank/DDBJ whole genome shotgun (WGS) entry which is preliminary data.</text>
</comment>
<evidence type="ECO:0000259" key="1">
    <source>
        <dbReference type="Pfam" id="PF02796"/>
    </source>
</evidence>
<feature type="non-terminal residue" evidence="2">
    <location>
        <position position="45"/>
    </location>
</feature>
<gene>
    <name evidence="2" type="ORF">ACKI1S_47995</name>
</gene>
<sequence length="45" mass="4941">MLICVLCVGWSLLLLKDPTTCISDVAKEYGVSRTTIYKHCGVVNP</sequence>
<dbReference type="EMBL" id="JBJVNE010000315">
    <property type="protein sequence ID" value="MFM9653748.1"/>
    <property type="molecule type" value="Genomic_DNA"/>
</dbReference>
<dbReference type="RefSeq" id="WP_369675510.1">
    <property type="nucleotide sequence ID" value="NZ_JBJVNE010000315.1"/>
</dbReference>
<dbReference type="Pfam" id="PF02796">
    <property type="entry name" value="HTH_7"/>
    <property type="match status" value="1"/>
</dbReference>
<organism evidence="2 3">
    <name type="scientific">Streptomyces galilaeus</name>
    <dbReference type="NCBI Taxonomy" id="33899"/>
    <lineage>
        <taxon>Bacteria</taxon>
        <taxon>Bacillati</taxon>
        <taxon>Actinomycetota</taxon>
        <taxon>Actinomycetes</taxon>
        <taxon>Kitasatosporales</taxon>
        <taxon>Streptomycetaceae</taxon>
        <taxon>Streptomyces</taxon>
    </lineage>
</organism>
<dbReference type="InterPro" id="IPR006120">
    <property type="entry name" value="Resolvase_HTH_dom"/>
</dbReference>
<reference evidence="2 3" key="1">
    <citation type="submission" date="2024-12" db="EMBL/GenBank/DDBJ databases">
        <title>Forecasting of Potato common scab and diversities of Pathogenic streptomyces spp. in china.</title>
        <authorList>
            <person name="Handique U."/>
            <person name="Wu J."/>
        </authorList>
    </citation>
    <scope>NUCLEOTIDE SEQUENCE [LARGE SCALE GENOMIC DNA]</scope>
    <source>
        <strain evidence="2 3">ZRIMU1585</strain>
    </source>
</reference>
<accession>A0ABW9IZ89</accession>